<reference evidence="1 2" key="1">
    <citation type="submission" date="2019-10" db="EMBL/GenBank/DDBJ databases">
        <title>The completed genome of Lactobacillus harbinensis M1.</title>
        <authorList>
            <person name="Zheng Y."/>
        </authorList>
    </citation>
    <scope>NUCLEOTIDE SEQUENCE [LARGE SCALE GENOMIC DNA]</scope>
    <source>
        <strain evidence="1 2">M1</strain>
    </source>
</reference>
<dbReference type="RefSeq" id="WP_152260920.1">
    <property type="nucleotide sequence ID" value="NZ_CP045143.1"/>
</dbReference>
<sequence length="125" mass="13733">MELNHDKVRLLMLAMEKSQDVHGMDEAAASAFGEKNGLSRDQLAYMVACLNEGGLISGKVTWGNNQPMWIYPGNLTFKGQEYLDNIRDPEIWKQTKSIASKAGSVSLDLMSSIAAKVITKTLGLE</sequence>
<dbReference type="InterPro" id="IPR036388">
    <property type="entry name" value="WH-like_DNA-bd_sf"/>
</dbReference>
<accession>A0A5P8M5W4</accession>
<dbReference type="Pfam" id="PF10711">
    <property type="entry name" value="DUF2513"/>
    <property type="match status" value="1"/>
</dbReference>
<gene>
    <name evidence="1" type="ORF">D1010_10090</name>
</gene>
<protein>
    <submittedName>
        <fullName evidence="1">DUF2513 domain-containing protein</fullName>
    </submittedName>
</protein>
<dbReference type="EMBL" id="CP045143">
    <property type="protein sequence ID" value="QFR23727.1"/>
    <property type="molecule type" value="Genomic_DNA"/>
</dbReference>
<evidence type="ECO:0000313" key="1">
    <source>
        <dbReference type="EMBL" id="QFR23727.1"/>
    </source>
</evidence>
<dbReference type="Proteomes" id="UP000326779">
    <property type="component" value="Chromosome"/>
</dbReference>
<dbReference type="Gene3D" id="1.10.10.10">
    <property type="entry name" value="Winged helix-like DNA-binding domain superfamily/Winged helix DNA-binding domain"/>
    <property type="match status" value="1"/>
</dbReference>
<dbReference type="InterPro" id="IPR019650">
    <property type="entry name" value="DUF2513"/>
</dbReference>
<dbReference type="KEGG" id="lhb:D1010_10090"/>
<dbReference type="AlphaFoldDB" id="A0A5P8M5W4"/>
<proteinExistence type="predicted"/>
<organism evidence="1 2">
    <name type="scientific">Schleiferilactobacillus harbinensis</name>
    <dbReference type="NCBI Taxonomy" id="304207"/>
    <lineage>
        <taxon>Bacteria</taxon>
        <taxon>Bacillati</taxon>
        <taxon>Bacillota</taxon>
        <taxon>Bacilli</taxon>
        <taxon>Lactobacillales</taxon>
        <taxon>Lactobacillaceae</taxon>
        <taxon>Schleiferilactobacillus</taxon>
    </lineage>
</organism>
<evidence type="ECO:0000313" key="2">
    <source>
        <dbReference type="Proteomes" id="UP000326779"/>
    </source>
</evidence>
<name>A0A5P8M5W4_9LACO</name>